<dbReference type="RefSeq" id="WP_089670705.1">
    <property type="nucleotide sequence ID" value="NZ_CP024845.1"/>
</dbReference>
<accession>A0A2H4Q2C1</accession>
<dbReference type="STRING" id="1073996.SAMN05444271_101206"/>
<name>A0A1H6RC44_9EURY</name>
<evidence type="ECO:0000259" key="1">
    <source>
        <dbReference type="Pfam" id="PF13761"/>
    </source>
</evidence>
<dbReference type="Proteomes" id="UP000198888">
    <property type="component" value="Unassembled WGS sequence"/>
</dbReference>
<dbReference type="AlphaFoldDB" id="A0A1H6RC44"/>
<keyword evidence="3" id="KW-1185">Reference proteome</keyword>
<accession>A0A1H6RC44</accession>
<dbReference type="OrthoDB" id="258618at2157"/>
<proteinExistence type="predicted"/>
<dbReference type="InterPro" id="IPR025311">
    <property type="entry name" value="DUF4166"/>
</dbReference>
<gene>
    <name evidence="2" type="ORF">SAMN05444271_101206</name>
</gene>
<feature type="domain" description="DUF4166" evidence="1">
    <location>
        <begin position="16"/>
        <end position="198"/>
    </location>
</feature>
<organism evidence="2 3">
    <name type="scientific">Halohasta litchfieldiae</name>
    <dbReference type="NCBI Taxonomy" id="1073996"/>
    <lineage>
        <taxon>Archaea</taxon>
        <taxon>Methanobacteriati</taxon>
        <taxon>Methanobacteriota</taxon>
        <taxon>Stenosarchaea group</taxon>
        <taxon>Halobacteria</taxon>
        <taxon>Halobacteriales</taxon>
        <taxon>Haloferacaceae</taxon>
        <taxon>Halohasta</taxon>
    </lineage>
</organism>
<evidence type="ECO:0000313" key="2">
    <source>
        <dbReference type="EMBL" id="SEI49360.1"/>
    </source>
</evidence>
<reference evidence="2 3" key="1">
    <citation type="submission" date="2016-10" db="EMBL/GenBank/DDBJ databases">
        <authorList>
            <person name="de Groot N.N."/>
        </authorList>
    </citation>
    <scope>NUCLEOTIDE SEQUENCE [LARGE SCALE GENOMIC DNA]</scope>
    <source>
        <strain evidence="2 3">DSM 22187</strain>
    </source>
</reference>
<dbReference type="Pfam" id="PF13761">
    <property type="entry name" value="DUF4166"/>
    <property type="match status" value="1"/>
</dbReference>
<dbReference type="GeneID" id="35002545"/>
<evidence type="ECO:0000313" key="3">
    <source>
        <dbReference type="Proteomes" id="UP000198888"/>
    </source>
</evidence>
<protein>
    <recommendedName>
        <fullName evidence="1">DUF4166 domain-containing protein</fullName>
    </recommendedName>
</protein>
<sequence>MTGVYERALGAEAEALHPKVRSRYGIASDSYCRCVGRGEMDISRGTHVLPVLLLMTGQNMLFPEGGHDIPFTVTTIGYEHESGYEVLTTRREFEFSRRRRRFDSLTLWDEANGRLLDFLGTDGRIVSELHPRVESGALVVEAGRQWLRTSGRYIPLAGPMAADLEVRDRYDETDEQYHVTATVENTLAGHIMSYRGAFTQDQTPVDSVPPTLRLVENLSTLPPQ</sequence>
<dbReference type="EMBL" id="FNYR01000001">
    <property type="protein sequence ID" value="SEI49360.1"/>
    <property type="molecule type" value="Genomic_DNA"/>
</dbReference>
<dbReference type="KEGG" id="hae:halTADL_1759"/>